<evidence type="ECO:0000256" key="1">
    <source>
        <dbReference type="SAM" id="MobiDB-lite"/>
    </source>
</evidence>
<feature type="region of interest" description="Disordered" evidence="1">
    <location>
        <begin position="57"/>
        <end position="127"/>
    </location>
</feature>
<gene>
    <name evidence="3" type="ORF">B0H66DRAFT_530890</name>
</gene>
<feature type="signal peptide" evidence="2">
    <location>
        <begin position="1"/>
        <end position="28"/>
    </location>
</feature>
<reference evidence="3" key="1">
    <citation type="journal article" date="2023" name="Mol. Phylogenet. Evol.">
        <title>Genome-scale phylogeny and comparative genomics of the fungal order Sordariales.</title>
        <authorList>
            <person name="Hensen N."/>
            <person name="Bonometti L."/>
            <person name="Westerberg I."/>
            <person name="Brannstrom I.O."/>
            <person name="Guillou S."/>
            <person name="Cros-Aarteil S."/>
            <person name="Calhoun S."/>
            <person name="Haridas S."/>
            <person name="Kuo A."/>
            <person name="Mondo S."/>
            <person name="Pangilinan J."/>
            <person name="Riley R."/>
            <person name="LaButti K."/>
            <person name="Andreopoulos B."/>
            <person name="Lipzen A."/>
            <person name="Chen C."/>
            <person name="Yan M."/>
            <person name="Daum C."/>
            <person name="Ng V."/>
            <person name="Clum A."/>
            <person name="Steindorff A."/>
            <person name="Ohm R.A."/>
            <person name="Martin F."/>
            <person name="Silar P."/>
            <person name="Natvig D.O."/>
            <person name="Lalanne C."/>
            <person name="Gautier V."/>
            <person name="Ament-Velasquez S.L."/>
            <person name="Kruys A."/>
            <person name="Hutchinson M.I."/>
            <person name="Powell A.J."/>
            <person name="Barry K."/>
            <person name="Miller A.N."/>
            <person name="Grigoriev I.V."/>
            <person name="Debuchy R."/>
            <person name="Gladieux P."/>
            <person name="Hiltunen Thoren M."/>
            <person name="Johannesson H."/>
        </authorList>
    </citation>
    <scope>NUCLEOTIDE SEQUENCE</scope>
    <source>
        <strain evidence="3">CBS 118394</strain>
    </source>
</reference>
<proteinExistence type="predicted"/>
<evidence type="ECO:0000313" key="4">
    <source>
        <dbReference type="Proteomes" id="UP001283341"/>
    </source>
</evidence>
<keyword evidence="4" id="KW-1185">Reference proteome</keyword>
<reference evidence="3" key="2">
    <citation type="submission" date="2023-06" db="EMBL/GenBank/DDBJ databases">
        <authorList>
            <consortium name="Lawrence Berkeley National Laboratory"/>
            <person name="Haridas S."/>
            <person name="Hensen N."/>
            <person name="Bonometti L."/>
            <person name="Westerberg I."/>
            <person name="Brannstrom I.O."/>
            <person name="Guillou S."/>
            <person name="Cros-Aarteil S."/>
            <person name="Calhoun S."/>
            <person name="Kuo A."/>
            <person name="Mondo S."/>
            <person name="Pangilinan J."/>
            <person name="Riley R."/>
            <person name="Labutti K."/>
            <person name="Andreopoulos B."/>
            <person name="Lipzen A."/>
            <person name="Chen C."/>
            <person name="Yanf M."/>
            <person name="Daum C."/>
            <person name="Ng V."/>
            <person name="Clum A."/>
            <person name="Steindorff A."/>
            <person name="Ohm R."/>
            <person name="Martin F."/>
            <person name="Silar P."/>
            <person name="Natvig D."/>
            <person name="Lalanne C."/>
            <person name="Gautier V."/>
            <person name="Ament-Velasquez S.L."/>
            <person name="Kruys A."/>
            <person name="Hutchinson M.I."/>
            <person name="Powell A.J."/>
            <person name="Barry K."/>
            <person name="Miller A.N."/>
            <person name="Grigoriev I.V."/>
            <person name="Debuchy R."/>
            <person name="Gladieux P."/>
            <person name="Thoren M.H."/>
            <person name="Johannesson H."/>
        </authorList>
    </citation>
    <scope>NUCLEOTIDE SEQUENCE</scope>
    <source>
        <strain evidence="3">CBS 118394</strain>
    </source>
</reference>
<name>A0AAE0IL40_9PEZI</name>
<dbReference type="AlphaFoldDB" id="A0AAE0IL40"/>
<feature type="chain" id="PRO_5042264239" evidence="2">
    <location>
        <begin position="29"/>
        <end position="303"/>
    </location>
</feature>
<evidence type="ECO:0000313" key="3">
    <source>
        <dbReference type="EMBL" id="KAK3326903.1"/>
    </source>
</evidence>
<keyword evidence="2" id="KW-0732">Signal</keyword>
<accession>A0AAE0IL40</accession>
<comment type="caution">
    <text evidence="3">The sequence shown here is derived from an EMBL/GenBank/DDBJ whole genome shotgun (WGS) entry which is preliminary data.</text>
</comment>
<dbReference type="EMBL" id="JAUEDM010000002">
    <property type="protein sequence ID" value="KAK3326903.1"/>
    <property type="molecule type" value="Genomic_DNA"/>
</dbReference>
<evidence type="ECO:0000256" key="2">
    <source>
        <dbReference type="SAM" id="SignalP"/>
    </source>
</evidence>
<dbReference type="Proteomes" id="UP001283341">
    <property type="component" value="Unassembled WGS sequence"/>
</dbReference>
<sequence length="303" mass="33167">MRASSKTSALILTFAAAGFLARVSVVSAHPLCSSDLSDQNCRDDLLVDHWVPRRDHHHHDHQARAFRLPGAKRPGDDTPEVPGPSPKPKTDGDDTPEGQSGPQAGTPWGQSPAPPRPSQGASTNPEYNVENKGYVIYADQIQLPGRPKEPMYTVEKDNQVAAELRTNKDEGSITVDTAFVGWEGTDDRARLWEVQATVAFLKSGMNPVDVKQLRTTGITEKSSIDTINASRQKLGKGQDEDFTVRKDSTGAEKEVFDMNLNNSAFGKNAQQFLEKSPVTGKEVKEIRVESGGNEELRYVFVLG</sequence>
<protein>
    <submittedName>
        <fullName evidence="3">Uncharacterized protein</fullName>
    </submittedName>
</protein>
<organism evidence="3 4">
    <name type="scientific">Apodospora peruviana</name>
    <dbReference type="NCBI Taxonomy" id="516989"/>
    <lineage>
        <taxon>Eukaryota</taxon>
        <taxon>Fungi</taxon>
        <taxon>Dikarya</taxon>
        <taxon>Ascomycota</taxon>
        <taxon>Pezizomycotina</taxon>
        <taxon>Sordariomycetes</taxon>
        <taxon>Sordariomycetidae</taxon>
        <taxon>Sordariales</taxon>
        <taxon>Lasiosphaeriaceae</taxon>
        <taxon>Apodospora</taxon>
    </lineage>
</organism>